<protein>
    <recommendedName>
        <fullName evidence="5">Release factor glutamine methyltransferase</fullName>
        <shortName evidence="5">RF MTase</shortName>
        <ecNumber evidence="5">2.1.1.297</ecNumber>
    </recommendedName>
    <alternativeName>
        <fullName evidence="5">N5-glutamine methyltransferase PrmC</fullName>
    </alternativeName>
    <alternativeName>
        <fullName evidence="5">Protein-(glutamine-N5) MTase PrmC</fullName>
    </alternativeName>
    <alternativeName>
        <fullName evidence="5">Protein-glutamine N-methyltransferase PrmC</fullName>
    </alternativeName>
</protein>
<dbReference type="EMBL" id="SOEC01000005">
    <property type="protein sequence ID" value="TDX30344.1"/>
    <property type="molecule type" value="Genomic_DNA"/>
</dbReference>
<keyword evidence="2 5" id="KW-0808">Transferase</keyword>
<keyword evidence="3 5" id="KW-0949">S-adenosyl-L-methionine</keyword>
<dbReference type="Pfam" id="PF17827">
    <property type="entry name" value="PrmC_N"/>
    <property type="match status" value="1"/>
</dbReference>
<dbReference type="HAMAP" id="MF_02126">
    <property type="entry name" value="RF_methyltr_PrmC"/>
    <property type="match status" value="1"/>
</dbReference>
<comment type="catalytic activity">
    <reaction evidence="4 5">
        <text>L-glutaminyl-[peptide chain release factor] + S-adenosyl-L-methionine = N(5)-methyl-L-glutaminyl-[peptide chain release factor] + S-adenosyl-L-homocysteine + H(+)</text>
        <dbReference type="Rhea" id="RHEA:42896"/>
        <dbReference type="Rhea" id="RHEA-COMP:10271"/>
        <dbReference type="Rhea" id="RHEA-COMP:10272"/>
        <dbReference type="ChEBI" id="CHEBI:15378"/>
        <dbReference type="ChEBI" id="CHEBI:30011"/>
        <dbReference type="ChEBI" id="CHEBI:57856"/>
        <dbReference type="ChEBI" id="CHEBI:59789"/>
        <dbReference type="ChEBI" id="CHEBI:61891"/>
        <dbReference type="EC" id="2.1.1.297"/>
    </reaction>
</comment>
<feature type="binding site" evidence="5">
    <location>
        <begin position="185"/>
        <end position="188"/>
    </location>
    <ligand>
        <name>substrate</name>
    </ligand>
</feature>
<dbReference type="EC" id="2.1.1.297" evidence="5"/>
<dbReference type="GO" id="GO:0102559">
    <property type="term" value="F:peptide chain release factor N(5)-glutamine methyltransferase activity"/>
    <property type="evidence" value="ECO:0007669"/>
    <property type="project" value="UniProtKB-EC"/>
</dbReference>
<dbReference type="NCBIfam" id="TIGR03534">
    <property type="entry name" value="RF_mod_PrmC"/>
    <property type="match status" value="1"/>
</dbReference>
<dbReference type="InterPro" id="IPR040758">
    <property type="entry name" value="PrmC_N"/>
</dbReference>
<dbReference type="NCBIfam" id="TIGR00536">
    <property type="entry name" value="hemK_fam"/>
    <property type="match status" value="1"/>
</dbReference>
<feature type="binding site" evidence="5">
    <location>
        <begin position="119"/>
        <end position="123"/>
    </location>
    <ligand>
        <name>S-adenosyl-L-methionine</name>
        <dbReference type="ChEBI" id="CHEBI:59789"/>
    </ligand>
</feature>
<dbReference type="PANTHER" id="PTHR18895">
    <property type="entry name" value="HEMK METHYLTRANSFERASE"/>
    <property type="match status" value="1"/>
</dbReference>
<feature type="binding site" evidence="5">
    <location>
        <position position="185"/>
    </location>
    <ligand>
        <name>S-adenosyl-L-methionine</name>
        <dbReference type="ChEBI" id="CHEBI:59789"/>
    </ligand>
</feature>
<dbReference type="RefSeq" id="WP_092846335.1">
    <property type="nucleotide sequence ID" value="NZ_FOPY01000007.1"/>
</dbReference>
<dbReference type="CDD" id="cd02440">
    <property type="entry name" value="AdoMet_MTases"/>
    <property type="match status" value="1"/>
</dbReference>
<evidence type="ECO:0000313" key="8">
    <source>
        <dbReference type="EMBL" id="SFH66433.1"/>
    </source>
</evidence>
<dbReference type="InterPro" id="IPR050320">
    <property type="entry name" value="N5-glutamine_MTase"/>
</dbReference>
<name>A0A1I3BW22_9GAMM</name>
<dbReference type="InterPro" id="IPR019874">
    <property type="entry name" value="RF_methyltr_PrmC"/>
</dbReference>
<keyword evidence="10" id="KW-1185">Reference proteome</keyword>
<evidence type="ECO:0000313" key="10">
    <source>
        <dbReference type="Proteomes" id="UP000199040"/>
    </source>
</evidence>
<dbReference type="AlphaFoldDB" id="A0A1I3BW22"/>
<dbReference type="GO" id="GO:0003676">
    <property type="term" value="F:nucleic acid binding"/>
    <property type="evidence" value="ECO:0007669"/>
    <property type="project" value="InterPro"/>
</dbReference>
<dbReference type="STRING" id="442341.SAMN04487959_107168"/>
<gene>
    <name evidence="5" type="primary">prmC</name>
    <name evidence="9" type="ORF">DFO67_105131</name>
    <name evidence="8" type="ORF">SAMN04487959_107168</name>
</gene>
<evidence type="ECO:0000256" key="2">
    <source>
        <dbReference type="ARBA" id="ARBA00022679"/>
    </source>
</evidence>
<feature type="binding site" evidence="5">
    <location>
        <position position="142"/>
    </location>
    <ligand>
        <name>S-adenosyl-L-methionine</name>
        <dbReference type="ChEBI" id="CHEBI:59789"/>
    </ligand>
</feature>
<evidence type="ECO:0000313" key="9">
    <source>
        <dbReference type="EMBL" id="TDX30344.1"/>
    </source>
</evidence>
<dbReference type="PANTHER" id="PTHR18895:SF74">
    <property type="entry name" value="MTRF1L RELEASE FACTOR GLUTAMINE METHYLTRANSFERASE"/>
    <property type="match status" value="1"/>
</dbReference>
<dbReference type="SUPFAM" id="SSF53335">
    <property type="entry name" value="S-adenosyl-L-methionine-dependent methyltransferases"/>
    <property type="match status" value="1"/>
</dbReference>
<dbReference type="OrthoDB" id="9800643at2"/>
<dbReference type="PROSITE" id="PS00092">
    <property type="entry name" value="N6_MTASE"/>
    <property type="match status" value="1"/>
</dbReference>
<dbReference type="Gene3D" id="1.10.8.10">
    <property type="entry name" value="DNA helicase RuvA subunit, C-terminal domain"/>
    <property type="match status" value="1"/>
</dbReference>
<dbReference type="EMBL" id="FOPY01000007">
    <property type="protein sequence ID" value="SFH66433.1"/>
    <property type="molecule type" value="Genomic_DNA"/>
</dbReference>
<proteinExistence type="inferred from homology"/>
<evidence type="ECO:0000256" key="4">
    <source>
        <dbReference type="ARBA" id="ARBA00048391"/>
    </source>
</evidence>
<dbReference type="Gene3D" id="3.40.50.150">
    <property type="entry name" value="Vaccinia Virus protein VP39"/>
    <property type="match status" value="1"/>
</dbReference>
<dbReference type="InterPro" id="IPR007848">
    <property type="entry name" value="Small_mtfrase_dom"/>
</dbReference>
<sequence length="279" mass="30825">MRIDHLLVEATQRLARAGSSSPRLDAEILLGHALAQSRTWLYTWSDREVEDLDRQCFESLLVMREAGQPVAYLIGEREFWGLPLQVARSTLIPRPDTESLVEAALDKATAEQGRMLDLGTGTGAIALAFASERPGWQVVGVDRVPDAVRLARRNGERLGLANASFVESDWFAALEGERFDLVVSNPPYLAPDDPHLAQGDVRFEPASALIADDQGLADLHYLCLTAREHLLPHGWLALEHGMTQDGAVRDVLQRAAYRDVQTRLDLGGRPRVTLACMMP</sequence>
<reference evidence="8 10" key="1">
    <citation type="submission" date="2016-10" db="EMBL/GenBank/DDBJ databases">
        <authorList>
            <person name="de Groot N.N."/>
        </authorList>
    </citation>
    <scope>NUCLEOTIDE SEQUENCE [LARGE SCALE GENOMIC DNA]</scope>
    <source>
        <strain evidence="8 10">CGMCC 1.6848</strain>
    </source>
</reference>
<dbReference type="InterPro" id="IPR002052">
    <property type="entry name" value="DNA_methylase_N6_adenine_CS"/>
</dbReference>
<dbReference type="GO" id="GO:0032259">
    <property type="term" value="P:methylation"/>
    <property type="evidence" value="ECO:0007669"/>
    <property type="project" value="UniProtKB-KW"/>
</dbReference>
<dbReference type="FunFam" id="3.40.50.150:FF:000053">
    <property type="entry name" value="Release factor glutamine methyltransferase"/>
    <property type="match status" value="1"/>
</dbReference>
<evidence type="ECO:0000256" key="1">
    <source>
        <dbReference type="ARBA" id="ARBA00022603"/>
    </source>
</evidence>
<dbReference type="InterPro" id="IPR029063">
    <property type="entry name" value="SAM-dependent_MTases_sf"/>
</dbReference>
<reference evidence="9 11" key="2">
    <citation type="submission" date="2019-03" db="EMBL/GenBank/DDBJ databases">
        <title>Freshwater and sediment microbial communities from various areas in North America, analyzing microbe dynamics in response to fracking.</title>
        <authorList>
            <person name="Lamendella R."/>
        </authorList>
    </citation>
    <scope>NUCLEOTIDE SEQUENCE [LARGE SCALE GENOMIC DNA]</scope>
    <source>
        <strain evidence="9 11">6_TX</strain>
    </source>
</reference>
<organism evidence="8 10">
    <name type="scientific">Modicisalibacter xianhensis</name>
    <dbReference type="NCBI Taxonomy" id="442341"/>
    <lineage>
        <taxon>Bacteria</taxon>
        <taxon>Pseudomonadati</taxon>
        <taxon>Pseudomonadota</taxon>
        <taxon>Gammaproteobacteria</taxon>
        <taxon>Oceanospirillales</taxon>
        <taxon>Halomonadaceae</taxon>
        <taxon>Modicisalibacter</taxon>
    </lineage>
</organism>
<evidence type="ECO:0000256" key="5">
    <source>
        <dbReference type="HAMAP-Rule" id="MF_02126"/>
    </source>
</evidence>
<dbReference type="InterPro" id="IPR004556">
    <property type="entry name" value="HemK-like"/>
</dbReference>
<evidence type="ECO:0000256" key="3">
    <source>
        <dbReference type="ARBA" id="ARBA00022691"/>
    </source>
</evidence>
<comment type="function">
    <text evidence="5">Methylates the class 1 translation termination release factors RF1/PrfA and RF2/PrfB on the glutamine residue of the universally conserved GGQ motif.</text>
</comment>
<evidence type="ECO:0000259" key="7">
    <source>
        <dbReference type="Pfam" id="PF17827"/>
    </source>
</evidence>
<keyword evidence="1 5" id="KW-0489">Methyltransferase</keyword>
<feature type="domain" description="Release factor glutamine methyltransferase N-terminal" evidence="7">
    <location>
        <begin position="6"/>
        <end position="75"/>
    </location>
</feature>
<dbReference type="Pfam" id="PF05175">
    <property type="entry name" value="MTS"/>
    <property type="match status" value="1"/>
</dbReference>
<feature type="binding site" evidence="5">
    <location>
        <position position="170"/>
    </location>
    <ligand>
        <name>S-adenosyl-L-methionine</name>
        <dbReference type="ChEBI" id="CHEBI:59789"/>
    </ligand>
</feature>
<dbReference type="Proteomes" id="UP000294489">
    <property type="component" value="Unassembled WGS sequence"/>
</dbReference>
<evidence type="ECO:0000313" key="11">
    <source>
        <dbReference type="Proteomes" id="UP000294489"/>
    </source>
</evidence>
<evidence type="ECO:0000259" key="6">
    <source>
        <dbReference type="Pfam" id="PF05175"/>
    </source>
</evidence>
<comment type="similarity">
    <text evidence="5">Belongs to the protein N5-glutamine methyltransferase family. PrmC subfamily.</text>
</comment>
<accession>A0A1I3BW22</accession>
<dbReference type="Proteomes" id="UP000199040">
    <property type="component" value="Unassembled WGS sequence"/>
</dbReference>
<feature type="domain" description="Methyltransferase small" evidence="6">
    <location>
        <begin position="104"/>
        <end position="192"/>
    </location>
</feature>